<evidence type="ECO:0008006" key="5">
    <source>
        <dbReference type="Google" id="ProtNLM"/>
    </source>
</evidence>
<gene>
    <name evidence="3" type="ORF">IFJ75_08860</name>
</gene>
<feature type="region of interest" description="Disordered" evidence="1">
    <location>
        <begin position="29"/>
        <end position="63"/>
    </location>
</feature>
<sequence length="63" mass="6719">MTNFKPARLAVVALLGVMALGSAACAYDDYGDHHHRGHDRGGHGPRGDHGRDHDGRGDHRGGH</sequence>
<reference evidence="3" key="1">
    <citation type="submission" date="2020-09" db="EMBL/GenBank/DDBJ databases">
        <title>Brevundimonas sp. LVF2 isolated from a puddle in Goettingen, Germany.</title>
        <authorList>
            <person name="Friedrich I."/>
            <person name="Klassen A."/>
            <person name="Hannes N."/>
            <person name="Schneider D."/>
            <person name="Hertel R."/>
            <person name="Daniel R."/>
        </authorList>
    </citation>
    <scope>NUCLEOTIDE SEQUENCE</scope>
    <source>
        <strain evidence="3">LVF2</strain>
    </source>
</reference>
<protein>
    <recommendedName>
        <fullName evidence="5">Lipoprotein</fullName>
    </recommendedName>
</protein>
<feature type="chain" id="PRO_5038067525" description="Lipoprotein" evidence="2">
    <location>
        <begin position="27"/>
        <end position="63"/>
    </location>
</feature>
<dbReference type="EMBL" id="CP062222">
    <property type="protein sequence ID" value="QTC92933.1"/>
    <property type="molecule type" value="Genomic_DNA"/>
</dbReference>
<dbReference type="AlphaFoldDB" id="A0A975GXH8"/>
<evidence type="ECO:0000313" key="3">
    <source>
        <dbReference type="EMBL" id="QTC92933.1"/>
    </source>
</evidence>
<keyword evidence="4" id="KW-1185">Reference proteome</keyword>
<evidence type="ECO:0000256" key="1">
    <source>
        <dbReference type="SAM" id="MobiDB-lite"/>
    </source>
</evidence>
<evidence type="ECO:0000313" key="4">
    <source>
        <dbReference type="Proteomes" id="UP000663918"/>
    </source>
</evidence>
<dbReference type="RefSeq" id="WP_207932212.1">
    <property type="nucleotide sequence ID" value="NZ_CP062222.1"/>
</dbReference>
<dbReference type="Proteomes" id="UP000663918">
    <property type="component" value="Chromosome"/>
</dbReference>
<evidence type="ECO:0000256" key="2">
    <source>
        <dbReference type="SAM" id="SignalP"/>
    </source>
</evidence>
<organism evidence="3 4">
    <name type="scientific">Brevundimonas goettingensis</name>
    <dbReference type="NCBI Taxonomy" id="2774190"/>
    <lineage>
        <taxon>Bacteria</taxon>
        <taxon>Pseudomonadati</taxon>
        <taxon>Pseudomonadota</taxon>
        <taxon>Alphaproteobacteria</taxon>
        <taxon>Caulobacterales</taxon>
        <taxon>Caulobacteraceae</taxon>
        <taxon>Brevundimonas</taxon>
    </lineage>
</organism>
<accession>A0A975GXH8</accession>
<name>A0A975GXH8_9CAUL</name>
<feature type="signal peptide" evidence="2">
    <location>
        <begin position="1"/>
        <end position="26"/>
    </location>
</feature>
<feature type="compositionally biased region" description="Basic and acidic residues" evidence="1">
    <location>
        <begin position="39"/>
        <end position="63"/>
    </location>
</feature>
<dbReference type="PROSITE" id="PS51257">
    <property type="entry name" value="PROKAR_LIPOPROTEIN"/>
    <property type="match status" value="1"/>
</dbReference>
<dbReference type="KEGG" id="bgoe:IFJ75_08860"/>
<keyword evidence="2" id="KW-0732">Signal</keyword>
<proteinExistence type="predicted"/>